<reference evidence="2 3" key="1">
    <citation type="submission" date="2016-12" db="EMBL/GenBank/DDBJ databases">
        <title>Draft genome sequences of seven strains of Pseudomonas fluorescens that produce 4-formylaminooxyvinylglycine.</title>
        <authorList>
            <person name="Okrent R.A."/>
            <person name="Manning V.A."/>
            <person name="Trippe K.M."/>
        </authorList>
    </citation>
    <scope>NUCLEOTIDE SEQUENCE [LARGE SCALE GENOMIC DNA]</scope>
    <source>
        <strain evidence="2 3">P5A</strain>
    </source>
</reference>
<dbReference type="InterPro" id="IPR001633">
    <property type="entry name" value="EAL_dom"/>
</dbReference>
<accession>A0A1T2Y2I7</accession>
<dbReference type="Pfam" id="PF00563">
    <property type="entry name" value="EAL"/>
    <property type="match status" value="1"/>
</dbReference>
<name>A0A1T2Y2I7_PSEFL</name>
<dbReference type="AlphaFoldDB" id="A0A1T2Y2I7"/>
<evidence type="ECO:0000313" key="3">
    <source>
        <dbReference type="Proteomes" id="UP000190965"/>
    </source>
</evidence>
<dbReference type="InterPro" id="IPR035919">
    <property type="entry name" value="EAL_sf"/>
</dbReference>
<dbReference type="CDD" id="cd01948">
    <property type="entry name" value="EAL"/>
    <property type="match status" value="1"/>
</dbReference>
<dbReference type="Proteomes" id="UP000190965">
    <property type="component" value="Unassembled WGS sequence"/>
</dbReference>
<gene>
    <name evidence="2" type="ORF">BFW87_25355</name>
</gene>
<dbReference type="PROSITE" id="PS50883">
    <property type="entry name" value="EAL"/>
    <property type="match status" value="1"/>
</dbReference>
<dbReference type="SUPFAM" id="SSF141868">
    <property type="entry name" value="EAL domain-like"/>
    <property type="match status" value="1"/>
</dbReference>
<feature type="domain" description="EAL" evidence="1">
    <location>
        <begin position="187"/>
        <end position="441"/>
    </location>
</feature>
<protein>
    <recommendedName>
        <fullName evidence="1">EAL domain-containing protein</fullName>
    </recommendedName>
</protein>
<dbReference type="PANTHER" id="PTHR33121">
    <property type="entry name" value="CYCLIC DI-GMP PHOSPHODIESTERASE PDEF"/>
    <property type="match status" value="1"/>
</dbReference>
<dbReference type="Gene3D" id="3.20.20.450">
    <property type="entry name" value="EAL domain"/>
    <property type="match status" value="1"/>
</dbReference>
<dbReference type="GO" id="GO:0071111">
    <property type="term" value="F:cyclic-guanylate-specific phosphodiesterase activity"/>
    <property type="evidence" value="ECO:0007669"/>
    <property type="project" value="InterPro"/>
</dbReference>
<dbReference type="SMART" id="SM00052">
    <property type="entry name" value="EAL"/>
    <property type="match status" value="1"/>
</dbReference>
<organism evidence="2 3">
    <name type="scientific">Pseudomonas fluorescens</name>
    <dbReference type="NCBI Taxonomy" id="294"/>
    <lineage>
        <taxon>Bacteria</taxon>
        <taxon>Pseudomonadati</taxon>
        <taxon>Pseudomonadota</taxon>
        <taxon>Gammaproteobacteria</taxon>
        <taxon>Pseudomonadales</taxon>
        <taxon>Pseudomonadaceae</taxon>
        <taxon>Pseudomonas</taxon>
    </lineage>
</organism>
<proteinExistence type="predicted"/>
<comment type="caution">
    <text evidence="2">The sequence shown here is derived from an EMBL/GenBank/DDBJ whole genome shotgun (WGS) entry which is preliminary data.</text>
</comment>
<dbReference type="PANTHER" id="PTHR33121:SF79">
    <property type="entry name" value="CYCLIC DI-GMP PHOSPHODIESTERASE PDED-RELATED"/>
    <property type="match status" value="1"/>
</dbReference>
<dbReference type="EMBL" id="MSDF01000052">
    <property type="protein sequence ID" value="OPA86350.1"/>
    <property type="molecule type" value="Genomic_DNA"/>
</dbReference>
<evidence type="ECO:0000313" key="2">
    <source>
        <dbReference type="EMBL" id="OPA86350.1"/>
    </source>
</evidence>
<dbReference type="InterPro" id="IPR050706">
    <property type="entry name" value="Cyclic-di-GMP_PDE-like"/>
</dbReference>
<evidence type="ECO:0000259" key="1">
    <source>
        <dbReference type="PROSITE" id="PS50883"/>
    </source>
</evidence>
<sequence>MIVNSIVACGPCELERLRVTVVESDVPRAARLLSILRSLGIHQLSVVSGLQDLSLQLSQTQVDVLVTEIRPNSNDGLMLPSALKLHYGSACSLQSPRILWLAEVEPLLPFTELSEHHSVSTFRRTSPVNRGEGISVKALDAHAQLACAAGFVATTLYSFDARAVGNALEALLAMPKIANRPLPARNDVPSEDDVIIALATGEGLRVVFQPQHDLRSGEMVAAEALVRWRHPEHGDISPAVLIPLVNKLGLHLLLFSFVKARVLEVLCSLQSMHMQMPISVNASVDTLCTAGFSARLADRMMRSGLPNHLLKIELTEDIPVMDELCLSAALNALKARGFGVSLDDFGSGSATLRQIARMPFDEVKIDGALIRDLDTKPTARRVIATTLALARRLNMTVVAEGIETDSCRILLRRLGCSYGQGFVLSRPMEVSDFLNRLTAEKQSNLSPPPVSLEPGALREF</sequence>